<organism evidence="7 8">
    <name type="scientific">Metaclostridioides mangenotii</name>
    <dbReference type="NCBI Taxonomy" id="1540"/>
    <lineage>
        <taxon>Bacteria</taxon>
        <taxon>Bacillati</taxon>
        <taxon>Bacillota</taxon>
        <taxon>Clostridia</taxon>
        <taxon>Peptostreptococcales</taxon>
        <taxon>Peptostreptococcaceae</taxon>
        <taxon>Metaclostridioides</taxon>
    </lineage>
</organism>
<dbReference type="PANTHER" id="PTHR42973">
    <property type="entry name" value="BINDING OXIDOREDUCTASE, PUTATIVE (AFU_ORTHOLOGUE AFUA_1G17690)-RELATED"/>
    <property type="match status" value="1"/>
</dbReference>
<evidence type="ECO:0000313" key="7">
    <source>
        <dbReference type="EMBL" id="MBP1856427.1"/>
    </source>
</evidence>
<evidence type="ECO:0000256" key="4">
    <source>
        <dbReference type="ARBA" id="ARBA00022827"/>
    </source>
</evidence>
<evidence type="ECO:0000256" key="1">
    <source>
        <dbReference type="ARBA" id="ARBA00001974"/>
    </source>
</evidence>
<dbReference type="Pfam" id="PF08031">
    <property type="entry name" value="BBE"/>
    <property type="match status" value="1"/>
</dbReference>
<keyword evidence="4" id="KW-0274">FAD</keyword>
<reference evidence="7 8" key="1">
    <citation type="submission" date="2021-03" db="EMBL/GenBank/DDBJ databases">
        <title>Genomic Encyclopedia of Type Strains, Phase IV (KMG-IV): sequencing the most valuable type-strain genomes for metagenomic binning, comparative biology and taxonomic classification.</title>
        <authorList>
            <person name="Goeker M."/>
        </authorList>
    </citation>
    <scope>NUCLEOTIDE SEQUENCE [LARGE SCALE GENOMIC DNA]</scope>
    <source>
        <strain evidence="7 8">DSM 1289</strain>
    </source>
</reference>
<proteinExistence type="inferred from homology"/>
<gene>
    <name evidence="7" type="ORF">J2Z43_002880</name>
</gene>
<dbReference type="InterPro" id="IPR012951">
    <property type="entry name" value="BBE"/>
</dbReference>
<protein>
    <recommendedName>
        <fullName evidence="6">FAD-binding PCMH-type domain-containing protein</fullName>
    </recommendedName>
</protein>
<dbReference type="EMBL" id="JAGGJX010000009">
    <property type="protein sequence ID" value="MBP1856427.1"/>
    <property type="molecule type" value="Genomic_DNA"/>
</dbReference>
<dbReference type="Proteomes" id="UP000767291">
    <property type="component" value="Unassembled WGS sequence"/>
</dbReference>
<dbReference type="RefSeq" id="WP_209457740.1">
    <property type="nucleotide sequence ID" value="NZ_BAAACS010000006.1"/>
</dbReference>
<comment type="caution">
    <text evidence="7">The sequence shown here is derived from an EMBL/GenBank/DDBJ whole genome shotgun (WGS) entry which is preliminary data.</text>
</comment>
<dbReference type="InterPro" id="IPR006094">
    <property type="entry name" value="Oxid_FAD_bind_N"/>
</dbReference>
<dbReference type="InterPro" id="IPR016169">
    <property type="entry name" value="FAD-bd_PCMH_sub2"/>
</dbReference>
<evidence type="ECO:0000256" key="5">
    <source>
        <dbReference type="ARBA" id="ARBA00023002"/>
    </source>
</evidence>
<comment type="cofactor">
    <cofactor evidence="1">
        <name>FAD</name>
        <dbReference type="ChEBI" id="CHEBI:57692"/>
    </cofactor>
</comment>
<feature type="domain" description="FAD-binding PCMH-type" evidence="6">
    <location>
        <begin position="32"/>
        <end position="203"/>
    </location>
</feature>
<dbReference type="InterPro" id="IPR036318">
    <property type="entry name" value="FAD-bd_PCMH-like_sf"/>
</dbReference>
<dbReference type="InterPro" id="IPR050416">
    <property type="entry name" value="FAD-linked_Oxidoreductase"/>
</dbReference>
<dbReference type="InterPro" id="IPR016166">
    <property type="entry name" value="FAD-bd_PCMH"/>
</dbReference>
<sequence length="448" mass="50857">MNFGFFAGLTGNVVTHCDKGYLKARHERNLAIQTFPLAIVFCKCDQDVVNAVCWCQENNICFRVRNGRHHYAGYSTGNNVLVIDVSNLNTLKLDEEEGYLVVGGGVNNEKLYRFVSSRGYPFPGGSCPSVGLSGYVLGGGWGYSARHLGLGCDSLVEAVLIDYNGRRTLANSQINPDLFWALRGGGGGNFGIIVSMKFKLPKKVDKVTFIQLYYPNTNSKLQCQFLKVWQEWLVGLDSRITLGARIYNSESEGKAVFSRGIFYGTPEEAKRLIKPLTNILGVQVNIQYLPFLDVIKQIESSYPAYEKFESVSGFVGDMYSNKEISEIVDLIQNRSAGSIYAGISLYAMGGAIKRKKSTDTAFYYRKSEYIIWLDTVWEDNKYEGRNLDWIDRRANIIRSISYGSYVNFPYSELYDYMEEYYGYNQYKLLDVKCTYDPHNVFRFPQSIR</sequence>
<evidence type="ECO:0000256" key="2">
    <source>
        <dbReference type="ARBA" id="ARBA00005466"/>
    </source>
</evidence>
<keyword evidence="5" id="KW-0560">Oxidoreductase</keyword>
<keyword evidence="3" id="KW-0285">Flavoprotein</keyword>
<accession>A0ABS4EER4</accession>
<keyword evidence="8" id="KW-1185">Reference proteome</keyword>
<dbReference type="Gene3D" id="3.40.462.20">
    <property type="match status" value="1"/>
</dbReference>
<dbReference type="PANTHER" id="PTHR42973:SF39">
    <property type="entry name" value="FAD-BINDING PCMH-TYPE DOMAIN-CONTAINING PROTEIN"/>
    <property type="match status" value="1"/>
</dbReference>
<dbReference type="SUPFAM" id="SSF56176">
    <property type="entry name" value="FAD-binding/transporter-associated domain-like"/>
    <property type="match status" value="1"/>
</dbReference>
<comment type="similarity">
    <text evidence="2">Belongs to the oxygen-dependent FAD-linked oxidoreductase family.</text>
</comment>
<dbReference type="Gene3D" id="3.30.465.10">
    <property type="match status" value="1"/>
</dbReference>
<evidence type="ECO:0000256" key="3">
    <source>
        <dbReference type="ARBA" id="ARBA00022630"/>
    </source>
</evidence>
<dbReference type="Pfam" id="PF01565">
    <property type="entry name" value="FAD_binding_4"/>
    <property type="match status" value="1"/>
</dbReference>
<dbReference type="PROSITE" id="PS51387">
    <property type="entry name" value="FAD_PCMH"/>
    <property type="match status" value="1"/>
</dbReference>
<name>A0ABS4EER4_9FIRM</name>
<evidence type="ECO:0000313" key="8">
    <source>
        <dbReference type="Proteomes" id="UP000767291"/>
    </source>
</evidence>
<evidence type="ECO:0000259" key="6">
    <source>
        <dbReference type="PROSITE" id="PS51387"/>
    </source>
</evidence>